<name>A0A9D9I9Q7_9SPIO</name>
<keyword evidence="3" id="KW-0547">Nucleotide-binding</keyword>
<dbReference type="InterPro" id="IPR050095">
    <property type="entry name" value="ECF_ABC_transporter_ATP-bd"/>
</dbReference>
<accession>A0A9D9I9Q7</accession>
<dbReference type="Pfam" id="PF00005">
    <property type="entry name" value="ABC_tran"/>
    <property type="match status" value="1"/>
</dbReference>
<dbReference type="GO" id="GO:0043190">
    <property type="term" value="C:ATP-binding cassette (ABC) transporter complex"/>
    <property type="evidence" value="ECO:0007669"/>
    <property type="project" value="TreeGrafter"/>
</dbReference>
<dbReference type="InterPro" id="IPR015856">
    <property type="entry name" value="ABC_transpr_CbiO/EcfA_su"/>
</dbReference>
<sequence length="246" mass="27040">MDDALQIENLSLSLNGNTILDDISLTLKRGAFAALCGRNGAGKSQLLRCIKGLRKPEGGRILIDGEESDAKTRMKKIAIVFQNAEMQIVSQSVEKDVAFGPENMGLEKEEVERRVEAALSAMGLKDKAKQRPQTLSGGELRKCAIAGILAMEPDVILLDEPFANLDYPSTLTVIRALITLHEKGYSLLVVSHEAEKFLAHTDTLFIMDKGRVVEAGESSVLFSKLSSYDIYIPANASFEELSWLRR</sequence>
<keyword evidence="2" id="KW-0813">Transport</keyword>
<organism evidence="6 7">
    <name type="scientific">Candidatus Ornithospirochaeta stercoravium</name>
    <dbReference type="NCBI Taxonomy" id="2840897"/>
    <lineage>
        <taxon>Bacteria</taxon>
        <taxon>Pseudomonadati</taxon>
        <taxon>Spirochaetota</taxon>
        <taxon>Spirochaetia</taxon>
        <taxon>Spirochaetales</taxon>
        <taxon>Spirochaetaceae</taxon>
        <taxon>Spirochaetaceae incertae sedis</taxon>
        <taxon>Candidatus Ornithospirochaeta</taxon>
    </lineage>
</organism>
<keyword evidence="4 6" id="KW-0067">ATP-binding</keyword>
<evidence type="ECO:0000256" key="4">
    <source>
        <dbReference type="ARBA" id="ARBA00022840"/>
    </source>
</evidence>
<dbReference type="SUPFAM" id="SSF52540">
    <property type="entry name" value="P-loop containing nucleoside triphosphate hydrolases"/>
    <property type="match status" value="1"/>
</dbReference>
<dbReference type="InterPro" id="IPR003593">
    <property type="entry name" value="AAA+_ATPase"/>
</dbReference>
<evidence type="ECO:0000313" key="6">
    <source>
        <dbReference type="EMBL" id="MBO8468607.1"/>
    </source>
</evidence>
<gene>
    <name evidence="6" type="ORF">IAA72_02330</name>
</gene>
<dbReference type="PROSITE" id="PS50893">
    <property type="entry name" value="ABC_TRANSPORTER_2"/>
    <property type="match status" value="1"/>
</dbReference>
<dbReference type="PANTHER" id="PTHR43553">
    <property type="entry name" value="HEAVY METAL TRANSPORTER"/>
    <property type="match status" value="1"/>
</dbReference>
<dbReference type="GO" id="GO:0016887">
    <property type="term" value="F:ATP hydrolysis activity"/>
    <property type="evidence" value="ECO:0007669"/>
    <property type="project" value="InterPro"/>
</dbReference>
<dbReference type="SMART" id="SM00382">
    <property type="entry name" value="AAA"/>
    <property type="match status" value="1"/>
</dbReference>
<dbReference type="GO" id="GO:0042626">
    <property type="term" value="F:ATPase-coupled transmembrane transporter activity"/>
    <property type="evidence" value="ECO:0007669"/>
    <property type="project" value="TreeGrafter"/>
</dbReference>
<comment type="similarity">
    <text evidence="1">Belongs to the ABC transporter superfamily.</text>
</comment>
<comment type="caution">
    <text evidence="6">The sequence shown here is derived from an EMBL/GenBank/DDBJ whole genome shotgun (WGS) entry which is preliminary data.</text>
</comment>
<dbReference type="PANTHER" id="PTHR43553:SF24">
    <property type="entry name" value="ENERGY-COUPLING FACTOR TRANSPORTER ATP-BINDING PROTEIN ECFA1"/>
    <property type="match status" value="1"/>
</dbReference>
<reference evidence="6" key="2">
    <citation type="journal article" date="2021" name="PeerJ">
        <title>Extensive microbial diversity within the chicken gut microbiome revealed by metagenomics and culture.</title>
        <authorList>
            <person name="Gilroy R."/>
            <person name="Ravi A."/>
            <person name="Getino M."/>
            <person name="Pursley I."/>
            <person name="Horton D.L."/>
            <person name="Alikhan N.F."/>
            <person name="Baker D."/>
            <person name="Gharbi K."/>
            <person name="Hall N."/>
            <person name="Watson M."/>
            <person name="Adriaenssens E.M."/>
            <person name="Foster-Nyarko E."/>
            <person name="Jarju S."/>
            <person name="Secka A."/>
            <person name="Antonio M."/>
            <person name="Oren A."/>
            <person name="Chaudhuri R.R."/>
            <person name="La Ragione R."/>
            <person name="Hildebrand F."/>
            <person name="Pallen M.J."/>
        </authorList>
    </citation>
    <scope>NUCLEOTIDE SEQUENCE</scope>
    <source>
        <strain evidence="6">14700</strain>
    </source>
</reference>
<feature type="domain" description="ABC transporter" evidence="5">
    <location>
        <begin position="5"/>
        <end position="234"/>
    </location>
</feature>
<evidence type="ECO:0000256" key="2">
    <source>
        <dbReference type="ARBA" id="ARBA00022448"/>
    </source>
</evidence>
<dbReference type="Proteomes" id="UP000810292">
    <property type="component" value="Unassembled WGS sequence"/>
</dbReference>
<dbReference type="GO" id="GO:0005524">
    <property type="term" value="F:ATP binding"/>
    <property type="evidence" value="ECO:0007669"/>
    <property type="project" value="UniProtKB-KW"/>
</dbReference>
<evidence type="ECO:0000256" key="3">
    <source>
        <dbReference type="ARBA" id="ARBA00022741"/>
    </source>
</evidence>
<dbReference type="AlphaFoldDB" id="A0A9D9I9Q7"/>
<evidence type="ECO:0000256" key="1">
    <source>
        <dbReference type="ARBA" id="ARBA00005417"/>
    </source>
</evidence>
<dbReference type="InterPro" id="IPR003439">
    <property type="entry name" value="ABC_transporter-like_ATP-bd"/>
</dbReference>
<dbReference type="Gene3D" id="3.40.50.300">
    <property type="entry name" value="P-loop containing nucleotide triphosphate hydrolases"/>
    <property type="match status" value="1"/>
</dbReference>
<dbReference type="EMBL" id="JADIMF010000035">
    <property type="protein sequence ID" value="MBO8468607.1"/>
    <property type="molecule type" value="Genomic_DNA"/>
</dbReference>
<dbReference type="InterPro" id="IPR027417">
    <property type="entry name" value="P-loop_NTPase"/>
</dbReference>
<evidence type="ECO:0000313" key="7">
    <source>
        <dbReference type="Proteomes" id="UP000810292"/>
    </source>
</evidence>
<reference evidence="6" key="1">
    <citation type="submission" date="2020-10" db="EMBL/GenBank/DDBJ databases">
        <authorList>
            <person name="Gilroy R."/>
        </authorList>
    </citation>
    <scope>NUCLEOTIDE SEQUENCE</scope>
    <source>
        <strain evidence="6">14700</strain>
    </source>
</reference>
<proteinExistence type="inferred from homology"/>
<dbReference type="CDD" id="cd03225">
    <property type="entry name" value="ABC_cobalt_CbiO_domain1"/>
    <property type="match status" value="1"/>
</dbReference>
<protein>
    <submittedName>
        <fullName evidence="6">ABC transporter ATP-binding protein</fullName>
    </submittedName>
</protein>
<evidence type="ECO:0000259" key="5">
    <source>
        <dbReference type="PROSITE" id="PS50893"/>
    </source>
</evidence>